<name>A0A7W6J7L3_9HYPH</name>
<dbReference type="AlphaFoldDB" id="A0A7W6J7L3"/>
<gene>
    <name evidence="2" type="ORF">GGR23_003484</name>
</gene>
<dbReference type="Pfam" id="PF10124">
    <property type="entry name" value="Mu-like_gpT"/>
    <property type="match status" value="1"/>
</dbReference>
<feature type="domain" description="Bacteriophage Mu GpT" evidence="1">
    <location>
        <begin position="11"/>
        <end position="296"/>
    </location>
</feature>
<keyword evidence="3" id="KW-1185">Reference proteome</keyword>
<dbReference type="Proteomes" id="UP000528286">
    <property type="component" value="Unassembled WGS sequence"/>
</dbReference>
<accession>A0A7W6J7L3</accession>
<organism evidence="2 3">
    <name type="scientific">Gellertiella hungarica</name>
    <dbReference type="NCBI Taxonomy" id="1572859"/>
    <lineage>
        <taxon>Bacteria</taxon>
        <taxon>Pseudomonadati</taxon>
        <taxon>Pseudomonadota</taxon>
        <taxon>Alphaproteobacteria</taxon>
        <taxon>Hyphomicrobiales</taxon>
        <taxon>Rhizobiaceae</taxon>
        <taxon>Gellertiella</taxon>
    </lineage>
</organism>
<protein>
    <submittedName>
        <fullName evidence="2">Phage major head subunit gpT-like protein</fullName>
    </submittedName>
</protein>
<proteinExistence type="predicted"/>
<dbReference type="EMBL" id="JACIEZ010000008">
    <property type="protein sequence ID" value="MBB4066269.1"/>
    <property type="molecule type" value="Genomic_DNA"/>
</dbReference>
<dbReference type="InterPro" id="IPR018774">
    <property type="entry name" value="Phage_Mu_GpT"/>
</dbReference>
<comment type="caution">
    <text evidence="2">The sequence shown here is derived from an EMBL/GenBank/DDBJ whole genome shotgun (WGS) entry which is preliminary data.</text>
</comment>
<sequence>MARVITAALLDAALRGYKTIYQNAFAAAPSMYASVATIVPSTTREEIYSWLGDMPKMREWIGDRRVKQLTAKGYSITNRKFEMTIAVERDDIEDDKLSLYNARFQMMGQSAAQHPDEIVFELINGGFSTLCYDGQNFFDTDHPVGQPGQETSVSNMQAGSGEIWILADLSRPLKPFIFQKRRDYEFTTKEDGRTSDHVFMKDQYLYGVDARVAAGFGFWQMAFGSKAELTSANLRAAYTAMTEFKDDEGRKLNIKPTHLIVGNTNHFKARDILMSEQINGSTNVDRNLVQLLHAPLLG</sequence>
<evidence type="ECO:0000259" key="1">
    <source>
        <dbReference type="Pfam" id="PF10124"/>
    </source>
</evidence>
<evidence type="ECO:0000313" key="2">
    <source>
        <dbReference type="EMBL" id="MBB4066269.1"/>
    </source>
</evidence>
<evidence type="ECO:0000313" key="3">
    <source>
        <dbReference type="Proteomes" id="UP000528286"/>
    </source>
</evidence>
<dbReference type="RefSeq" id="WP_183367560.1">
    <property type="nucleotide sequence ID" value="NZ_JACIEZ010000008.1"/>
</dbReference>
<reference evidence="2 3" key="1">
    <citation type="submission" date="2020-08" db="EMBL/GenBank/DDBJ databases">
        <title>Genomic Encyclopedia of Type Strains, Phase IV (KMG-IV): sequencing the most valuable type-strain genomes for metagenomic binning, comparative biology and taxonomic classification.</title>
        <authorList>
            <person name="Goeker M."/>
        </authorList>
    </citation>
    <scope>NUCLEOTIDE SEQUENCE [LARGE SCALE GENOMIC DNA]</scope>
    <source>
        <strain evidence="2 3">DSM 29853</strain>
    </source>
</reference>